<evidence type="ECO:0000256" key="2">
    <source>
        <dbReference type="ARBA" id="ARBA00022692"/>
    </source>
</evidence>
<dbReference type="CDD" id="cd06530">
    <property type="entry name" value="S26_SPase_I"/>
    <property type="match status" value="1"/>
</dbReference>
<dbReference type="EMBL" id="JAUSTQ010000001">
    <property type="protein sequence ID" value="MDQ0158074.1"/>
    <property type="molecule type" value="Genomic_DNA"/>
</dbReference>
<dbReference type="NCBIfam" id="TIGR02228">
    <property type="entry name" value="sigpep_I_arch"/>
    <property type="match status" value="1"/>
</dbReference>
<evidence type="ECO:0000256" key="4">
    <source>
        <dbReference type="ARBA" id="ARBA00023136"/>
    </source>
</evidence>
<organism evidence="7 8">
    <name type="scientific">Alkalibacillus salilacus</name>
    <dbReference type="NCBI Taxonomy" id="284582"/>
    <lineage>
        <taxon>Bacteria</taxon>
        <taxon>Bacillati</taxon>
        <taxon>Bacillota</taxon>
        <taxon>Bacilli</taxon>
        <taxon>Bacillales</taxon>
        <taxon>Bacillaceae</taxon>
        <taxon>Alkalibacillus</taxon>
    </lineage>
</organism>
<keyword evidence="3 6" id="KW-1133">Transmembrane helix</keyword>
<evidence type="ECO:0000256" key="3">
    <source>
        <dbReference type="ARBA" id="ARBA00022989"/>
    </source>
</evidence>
<dbReference type="NCBIfam" id="NF046067">
    <property type="entry name" value="SigPepSipWBacil"/>
    <property type="match status" value="1"/>
</dbReference>
<keyword evidence="4 6" id="KW-0472">Membrane</keyword>
<dbReference type="GO" id="GO:0016787">
    <property type="term" value="F:hydrolase activity"/>
    <property type="evidence" value="ECO:0007669"/>
    <property type="project" value="UniProtKB-KW"/>
</dbReference>
<proteinExistence type="predicted"/>
<gene>
    <name evidence="7" type="ORF">J2S77_000024</name>
</gene>
<keyword evidence="2 6" id="KW-0812">Transmembrane</keyword>
<keyword evidence="8" id="KW-1185">Reference proteome</keyword>
<reference evidence="7 8" key="1">
    <citation type="submission" date="2023-07" db="EMBL/GenBank/DDBJ databases">
        <title>Genomic Encyclopedia of Type Strains, Phase IV (KMG-IV): sequencing the most valuable type-strain genomes for metagenomic binning, comparative biology and taxonomic classification.</title>
        <authorList>
            <person name="Goeker M."/>
        </authorList>
    </citation>
    <scope>NUCLEOTIDE SEQUENCE [LARGE SCALE GENOMIC DNA]</scope>
    <source>
        <strain evidence="7 8">DSM 16460</strain>
    </source>
</reference>
<dbReference type="EC" id="3.4.21.89" evidence="5"/>
<dbReference type="PANTHER" id="PTHR10806">
    <property type="entry name" value="SIGNAL PEPTIDASE COMPLEX CATALYTIC SUBUNIT SEC11"/>
    <property type="match status" value="1"/>
</dbReference>
<comment type="caution">
    <text evidence="7">The sequence shown here is derived from an EMBL/GenBank/DDBJ whole genome shotgun (WGS) entry which is preliminary data.</text>
</comment>
<evidence type="ECO:0000313" key="7">
    <source>
        <dbReference type="EMBL" id="MDQ0158074.1"/>
    </source>
</evidence>
<keyword evidence="7" id="KW-0378">Hydrolase</keyword>
<dbReference type="PRINTS" id="PR00728">
    <property type="entry name" value="SIGNALPTASE"/>
</dbReference>
<dbReference type="InterPro" id="IPR019533">
    <property type="entry name" value="Peptidase_S26"/>
</dbReference>
<dbReference type="PANTHER" id="PTHR10806:SF6">
    <property type="entry name" value="SIGNAL PEPTIDASE COMPLEX CATALYTIC SUBUNIT SEC11"/>
    <property type="match status" value="1"/>
</dbReference>
<evidence type="ECO:0000256" key="1">
    <source>
        <dbReference type="ARBA" id="ARBA00004370"/>
    </source>
</evidence>
<evidence type="ECO:0000256" key="5">
    <source>
        <dbReference type="NCBIfam" id="TIGR02228"/>
    </source>
</evidence>
<feature type="transmembrane region" description="Helical" evidence="6">
    <location>
        <begin position="151"/>
        <end position="174"/>
    </location>
</feature>
<accession>A0ABT9VAY3</accession>
<name>A0ABT9VAY3_9BACI</name>
<protein>
    <recommendedName>
        <fullName evidence="5">Signal peptidase I</fullName>
        <ecNumber evidence="5">3.4.21.89</ecNumber>
    </recommendedName>
</protein>
<evidence type="ECO:0000313" key="8">
    <source>
        <dbReference type="Proteomes" id="UP001224359"/>
    </source>
</evidence>
<dbReference type="Proteomes" id="UP001224359">
    <property type="component" value="Unassembled WGS sequence"/>
</dbReference>
<comment type="subcellular location">
    <subcellularLocation>
        <location evidence="1">Membrane</location>
    </subcellularLocation>
</comment>
<dbReference type="SUPFAM" id="SSF51306">
    <property type="entry name" value="LexA/Signal peptidase"/>
    <property type="match status" value="1"/>
</dbReference>
<dbReference type="RefSeq" id="WP_306973497.1">
    <property type="nucleotide sequence ID" value="NZ_JAUSTQ010000001.1"/>
</dbReference>
<dbReference type="InterPro" id="IPR036286">
    <property type="entry name" value="LexA/Signal_pep-like_sf"/>
</dbReference>
<evidence type="ECO:0000256" key="6">
    <source>
        <dbReference type="SAM" id="Phobius"/>
    </source>
</evidence>
<dbReference type="InterPro" id="IPR001733">
    <property type="entry name" value="Peptidase_S26B"/>
</dbReference>
<sequence>MKTKTLKWLSRTMNIILVSLLLVVFTMVITNVTSNGEPTIFGQELKVVYSGSMEPEIQTGSVIGINQNYDVRNLAEGDIIMFQEDNQTFVTHRITDVLNNDGQLMFRTKGDNNDAADANAVLPENIYGKFGGINVPYIGYVMDFANSSMGVMLLLVIPGLWLIGWSIKMIVTAFKEEKKQKRMDRPKLNEEVS</sequence>